<proteinExistence type="predicted"/>
<dbReference type="Proteomes" id="UP000234327">
    <property type="component" value="Unassembled WGS sequence"/>
</dbReference>
<feature type="transmembrane region" description="Helical" evidence="1">
    <location>
        <begin position="125"/>
        <end position="147"/>
    </location>
</feature>
<organism evidence="2 3">
    <name type="scientific">Brevibacterium aurantiacum</name>
    <dbReference type="NCBI Taxonomy" id="273384"/>
    <lineage>
        <taxon>Bacteria</taxon>
        <taxon>Bacillati</taxon>
        <taxon>Actinomycetota</taxon>
        <taxon>Actinomycetes</taxon>
        <taxon>Micrococcales</taxon>
        <taxon>Brevibacteriaceae</taxon>
        <taxon>Brevibacterium</taxon>
    </lineage>
</organism>
<gene>
    <name evidence="2" type="ORF">BAURA63_03668</name>
</gene>
<evidence type="ECO:0000256" key="1">
    <source>
        <dbReference type="SAM" id="Phobius"/>
    </source>
</evidence>
<feature type="transmembrane region" description="Helical" evidence="1">
    <location>
        <begin position="20"/>
        <end position="44"/>
    </location>
</feature>
<dbReference type="EMBL" id="FXYZ01000035">
    <property type="protein sequence ID" value="SMY02566.1"/>
    <property type="molecule type" value="Genomic_DNA"/>
</dbReference>
<evidence type="ECO:0000313" key="2">
    <source>
        <dbReference type="EMBL" id="SMY02566.1"/>
    </source>
</evidence>
<feature type="transmembrane region" description="Helical" evidence="1">
    <location>
        <begin position="50"/>
        <end position="70"/>
    </location>
</feature>
<evidence type="ECO:0008006" key="4">
    <source>
        <dbReference type="Google" id="ProtNLM"/>
    </source>
</evidence>
<accession>A0A2H1KS26</accession>
<keyword evidence="1" id="KW-0812">Transmembrane</keyword>
<keyword evidence="1" id="KW-1133">Transmembrane helix</keyword>
<dbReference type="AlphaFoldDB" id="A0A2H1KS26"/>
<feature type="transmembrane region" description="Helical" evidence="1">
    <location>
        <begin position="77"/>
        <end position="105"/>
    </location>
</feature>
<keyword evidence="1" id="KW-0472">Membrane</keyword>
<dbReference type="RefSeq" id="WP_006821246.1">
    <property type="nucleotide sequence ID" value="NZ_FXYZ01000035.1"/>
</dbReference>
<name>A0A2H1KS26_BREAU</name>
<dbReference type="GeneID" id="82878927"/>
<protein>
    <recommendedName>
        <fullName evidence="4">ECF transporter S component</fullName>
    </recommendedName>
</protein>
<feature type="transmembrane region" description="Helical" evidence="1">
    <location>
        <begin position="159"/>
        <end position="184"/>
    </location>
</feature>
<reference evidence="2 3" key="1">
    <citation type="submission" date="2017-03" db="EMBL/GenBank/DDBJ databases">
        <authorList>
            <person name="Afonso C.L."/>
            <person name="Miller P.J."/>
            <person name="Scott M.A."/>
            <person name="Spackman E."/>
            <person name="Goraichik I."/>
            <person name="Dimitrov K.M."/>
            <person name="Suarez D.L."/>
            <person name="Swayne D.E."/>
        </authorList>
    </citation>
    <scope>NUCLEOTIDE SEQUENCE [LARGE SCALE GENOMIC DNA]</scope>
    <source>
        <strain evidence="3">6(3)</strain>
    </source>
</reference>
<sequence length="196" mass="21470">MNGETRITSLKSDRFSTRALLTFVVLGALGAIIVHVSRILGVALQATVPWLAFPAPVPWFLGILIAALLIQRSGAALLTSIVTTVAGFGALALCAGIVIELTFFITRRLRSQTQPTWPPARSQFWLWWAILACAIVSLMSFGFMFFYQEFLLLDPSIKLLALIIRVGLGVLYGWGAWVMTIGLLRANVNPQRIVVA</sequence>
<evidence type="ECO:0000313" key="3">
    <source>
        <dbReference type="Proteomes" id="UP000234327"/>
    </source>
</evidence>